<dbReference type="AlphaFoldDB" id="A0A2S7ER94"/>
<name>A0A2S7ER94_9XANT</name>
<dbReference type="PANTHER" id="PTHR30055">
    <property type="entry name" value="HTH-TYPE TRANSCRIPTIONAL REGULATOR RUTR"/>
    <property type="match status" value="1"/>
</dbReference>
<dbReference type="GO" id="GO:0000976">
    <property type="term" value="F:transcription cis-regulatory region binding"/>
    <property type="evidence" value="ECO:0007669"/>
    <property type="project" value="TreeGrafter"/>
</dbReference>
<dbReference type="InterPro" id="IPR050109">
    <property type="entry name" value="HTH-type_TetR-like_transc_reg"/>
</dbReference>
<dbReference type="SUPFAM" id="SSF46689">
    <property type="entry name" value="Homeodomain-like"/>
    <property type="match status" value="1"/>
</dbReference>
<dbReference type="PANTHER" id="PTHR30055:SF226">
    <property type="entry name" value="HTH-TYPE TRANSCRIPTIONAL REGULATOR PKSA"/>
    <property type="match status" value="1"/>
</dbReference>
<dbReference type="PROSITE" id="PS50977">
    <property type="entry name" value="HTH_TETR_2"/>
    <property type="match status" value="1"/>
</dbReference>
<dbReference type="InterPro" id="IPR009057">
    <property type="entry name" value="Homeodomain-like_sf"/>
</dbReference>
<keyword evidence="9" id="KW-1185">Reference proteome</keyword>
<evidence type="ECO:0000256" key="2">
    <source>
        <dbReference type="ARBA" id="ARBA00023015"/>
    </source>
</evidence>
<dbReference type="PRINTS" id="PR00455">
    <property type="entry name" value="HTHTETR"/>
</dbReference>
<keyword evidence="1" id="KW-0678">Repressor</keyword>
<feature type="DNA-binding region" description="H-T-H motif" evidence="5">
    <location>
        <begin position="42"/>
        <end position="61"/>
    </location>
</feature>
<feature type="compositionally biased region" description="Basic and acidic residues" evidence="6">
    <location>
        <begin position="8"/>
        <end position="20"/>
    </location>
</feature>
<evidence type="ECO:0000256" key="5">
    <source>
        <dbReference type="PROSITE-ProRule" id="PRU00335"/>
    </source>
</evidence>
<dbReference type="Proteomes" id="UP000238261">
    <property type="component" value="Unassembled WGS sequence"/>
</dbReference>
<evidence type="ECO:0000256" key="4">
    <source>
        <dbReference type="ARBA" id="ARBA00023163"/>
    </source>
</evidence>
<dbReference type="InterPro" id="IPR036271">
    <property type="entry name" value="Tet_transcr_reg_TetR-rel_C_sf"/>
</dbReference>
<dbReference type="InterPro" id="IPR001647">
    <property type="entry name" value="HTH_TetR"/>
</dbReference>
<proteinExistence type="predicted"/>
<evidence type="ECO:0000259" key="7">
    <source>
        <dbReference type="PROSITE" id="PS50977"/>
    </source>
</evidence>
<sequence length="209" mass="23397">MTRLPARYQDRHQESDKSELRRRQVLDAATECFRREGFHGSSIARISKVAGMSPGHIYHYFANKEAIVEAIAERVRDEMAELLLKMEQDRAGGDLVARLTRHTAQVVERNSDPATVGLMLELGAEAARNPAIARILHRTDQAIAQQFCALVDRIGAPAWLDAQELQMRTGMLATVFRGLAMRALLEPDRDQAATARVVDEIVQLLLGER</sequence>
<dbReference type="OrthoDB" id="63332at2"/>
<evidence type="ECO:0000313" key="8">
    <source>
        <dbReference type="EMBL" id="PPU95622.1"/>
    </source>
</evidence>
<keyword evidence="2" id="KW-0805">Transcription regulation</keyword>
<dbReference type="InterPro" id="IPR039538">
    <property type="entry name" value="BetI_C"/>
</dbReference>
<dbReference type="SUPFAM" id="SSF48498">
    <property type="entry name" value="Tetracyclin repressor-like, C-terminal domain"/>
    <property type="match status" value="1"/>
</dbReference>
<dbReference type="GO" id="GO:0003700">
    <property type="term" value="F:DNA-binding transcription factor activity"/>
    <property type="evidence" value="ECO:0007669"/>
    <property type="project" value="TreeGrafter"/>
</dbReference>
<keyword evidence="4" id="KW-0804">Transcription</keyword>
<dbReference type="Pfam" id="PF00440">
    <property type="entry name" value="TetR_N"/>
    <property type="match status" value="1"/>
</dbReference>
<gene>
    <name evidence="8" type="ORF">XhyaCFBP1156_18240</name>
</gene>
<evidence type="ECO:0000313" key="9">
    <source>
        <dbReference type="Proteomes" id="UP000238261"/>
    </source>
</evidence>
<comment type="caution">
    <text evidence="8">The sequence shown here is derived from an EMBL/GenBank/DDBJ whole genome shotgun (WGS) entry which is preliminary data.</text>
</comment>
<evidence type="ECO:0000256" key="6">
    <source>
        <dbReference type="SAM" id="MobiDB-lite"/>
    </source>
</evidence>
<evidence type="ECO:0000256" key="1">
    <source>
        <dbReference type="ARBA" id="ARBA00022491"/>
    </source>
</evidence>
<evidence type="ECO:0000256" key="3">
    <source>
        <dbReference type="ARBA" id="ARBA00023125"/>
    </source>
</evidence>
<dbReference type="Gene3D" id="1.10.357.10">
    <property type="entry name" value="Tetracycline Repressor, domain 2"/>
    <property type="match status" value="1"/>
</dbReference>
<feature type="domain" description="HTH tetR-type" evidence="7">
    <location>
        <begin position="19"/>
        <end position="79"/>
    </location>
</feature>
<keyword evidence="3 5" id="KW-0238">DNA-binding</keyword>
<dbReference type="Pfam" id="PF13977">
    <property type="entry name" value="TetR_C_6"/>
    <property type="match status" value="1"/>
</dbReference>
<feature type="region of interest" description="Disordered" evidence="6">
    <location>
        <begin position="1"/>
        <end position="20"/>
    </location>
</feature>
<dbReference type="RefSeq" id="WP_046977726.1">
    <property type="nucleotide sequence ID" value="NZ_CP043476.1"/>
</dbReference>
<reference evidence="9" key="1">
    <citation type="submission" date="2016-08" db="EMBL/GenBank/DDBJ databases">
        <authorList>
            <person name="Merda D."/>
            <person name="Briand M."/>
            <person name="Taghouti G."/>
            <person name="Carrere S."/>
            <person name="Gouzy J."/>
            <person name="Portier P."/>
            <person name="Jacques M.-A."/>
            <person name="Fischer-Le Saux M."/>
        </authorList>
    </citation>
    <scope>NUCLEOTIDE SEQUENCE [LARGE SCALE GENOMIC DNA]</scope>
    <source>
        <strain evidence="9">CFBP1156</strain>
    </source>
</reference>
<protein>
    <submittedName>
        <fullName evidence="8">TetR/AcrR family transcriptional regulator</fullName>
    </submittedName>
</protein>
<accession>A0A2S7ER94</accession>
<dbReference type="EMBL" id="MDEG01000025">
    <property type="protein sequence ID" value="PPU95622.1"/>
    <property type="molecule type" value="Genomic_DNA"/>
</dbReference>
<organism evidence="8 9">
    <name type="scientific">Xanthomonas hyacinthi</name>
    <dbReference type="NCBI Taxonomy" id="56455"/>
    <lineage>
        <taxon>Bacteria</taxon>
        <taxon>Pseudomonadati</taxon>
        <taxon>Pseudomonadota</taxon>
        <taxon>Gammaproteobacteria</taxon>
        <taxon>Lysobacterales</taxon>
        <taxon>Lysobacteraceae</taxon>
        <taxon>Xanthomonas</taxon>
    </lineage>
</organism>